<dbReference type="Proteomes" id="UP000018936">
    <property type="component" value="Unassembled WGS sequence"/>
</dbReference>
<feature type="compositionally biased region" description="Polar residues" evidence="1">
    <location>
        <begin position="499"/>
        <end position="512"/>
    </location>
</feature>
<feature type="region of interest" description="Disordered" evidence="1">
    <location>
        <begin position="438"/>
        <end position="458"/>
    </location>
</feature>
<dbReference type="AlphaFoldDB" id="V8N7H3"/>
<sequence length="629" mass="67900">MQVTQALCSCGPCGRQPCVPAQPGLITLGGTFLCGPPKFPLRPSVVPGPLVGDHCSRPTPSPDRKRSPSVGALTTSGGKSLQGFSFALLCYLRHENTVVGENRSFLFPAPPPFLYQLWLFWPQGSNYLSRRGVGRGSGDATKGAPVAQSAVLQANSAHCQETDLDRLKVGSAFDPSEIGSIAANSAHCQEFDPDQLKVHSAFHLSEVGKMRTQIVGGKSPSTQPSGLTLDVGELLSEAVVVYFSTPLGGEEIGHEGARRGTVGVRPQREIFEDFVRLPAKLLEVRMVHNFPLHLVDGQQALGGEDVLLGISPSEEDELDAPVGVSLGVGTHRGTGILPPREGTSGLVGGGVVGWAGLIPACVPSPPPGEVWGAWPRGVALEVLQFLKDQPPQGLRAEVGQAELGLEGQGEGVEALRGLVVADLKGVVRDVNVQSRVVEEHGQGQAGRNGASQEEDEAGRIREGSVTKAARCLGFHWHFPQRRDLPVFMPGPPAPSSSSLAHTSCNKASSSVSIPRKRRGESRGWLFPCRHFITQLGNVISASTKEGGRGRGGGRKEGRKTEEQRQGEKKERRKEEGRQEGRKAKTEEHRQRESGREEKRREGERERKRKKEERRKEGRKERRQAGRNTS</sequence>
<feature type="region of interest" description="Disordered" evidence="1">
    <location>
        <begin position="50"/>
        <end position="75"/>
    </location>
</feature>
<feature type="region of interest" description="Disordered" evidence="1">
    <location>
        <begin position="487"/>
        <end position="519"/>
    </location>
</feature>
<feature type="compositionally biased region" description="Basic and acidic residues" evidence="1">
    <location>
        <begin position="613"/>
        <end position="623"/>
    </location>
</feature>
<organism evidence="2 3">
    <name type="scientific">Ophiophagus hannah</name>
    <name type="common">King cobra</name>
    <name type="synonym">Naja hannah</name>
    <dbReference type="NCBI Taxonomy" id="8665"/>
    <lineage>
        <taxon>Eukaryota</taxon>
        <taxon>Metazoa</taxon>
        <taxon>Chordata</taxon>
        <taxon>Craniata</taxon>
        <taxon>Vertebrata</taxon>
        <taxon>Euteleostomi</taxon>
        <taxon>Lepidosauria</taxon>
        <taxon>Squamata</taxon>
        <taxon>Bifurcata</taxon>
        <taxon>Unidentata</taxon>
        <taxon>Episquamata</taxon>
        <taxon>Toxicofera</taxon>
        <taxon>Serpentes</taxon>
        <taxon>Colubroidea</taxon>
        <taxon>Elapidae</taxon>
        <taxon>Elapinae</taxon>
        <taxon>Ophiophagus</taxon>
    </lineage>
</organism>
<evidence type="ECO:0000313" key="2">
    <source>
        <dbReference type="EMBL" id="ETE57608.1"/>
    </source>
</evidence>
<dbReference type="EMBL" id="AZIM01008082">
    <property type="protein sequence ID" value="ETE57608.1"/>
    <property type="molecule type" value="Genomic_DNA"/>
</dbReference>
<protein>
    <submittedName>
        <fullName evidence="2">Octapeptide-repeat protein T2</fullName>
    </submittedName>
</protein>
<comment type="caution">
    <text evidence="2">The sequence shown here is derived from an EMBL/GenBank/DDBJ whole genome shotgun (WGS) entry which is preliminary data.</text>
</comment>
<reference evidence="2 3" key="1">
    <citation type="journal article" date="2013" name="Proc. Natl. Acad. Sci. U.S.A.">
        <title>The king cobra genome reveals dynamic gene evolution and adaptation in the snake venom system.</title>
        <authorList>
            <person name="Vonk F.J."/>
            <person name="Casewell N.R."/>
            <person name="Henkel C.V."/>
            <person name="Heimberg A.M."/>
            <person name="Jansen H.J."/>
            <person name="McCleary R.J."/>
            <person name="Kerkkamp H.M."/>
            <person name="Vos R.A."/>
            <person name="Guerreiro I."/>
            <person name="Calvete J.J."/>
            <person name="Wuster W."/>
            <person name="Woods A.E."/>
            <person name="Logan J.M."/>
            <person name="Harrison R.A."/>
            <person name="Castoe T.A."/>
            <person name="de Koning A.P."/>
            <person name="Pollock D.D."/>
            <person name="Yandell M."/>
            <person name="Calderon D."/>
            <person name="Renjifo C."/>
            <person name="Currier R.B."/>
            <person name="Salgado D."/>
            <person name="Pla D."/>
            <person name="Sanz L."/>
            <person name="Hyder A.S."/>
            <person name="Ribeiro J.M."/>
            <person name="Arntzen J.W."/>
            <person name="van den Thillart G.E."/>
            <person name="Boetzer M."/>
            <person name="Pirovano W."/>
            <person name="Dirks R.P."/>
            <person name="Spaink H.P."/>
            <person name="Duboule D."/>
            <person name="McGlinn E."/>
            <person name="Kini R.M."/>
            <person name="Richardson M.K."/>
        </authorList>
    </citation>
    <scope>NUCLEOTIDE SEQUENCE</scope>
    <source>
        <tissue evidence="2">Blood</tissue>
    </source>
</reference>
<evidence type="ECO:0000313" key="3">
    <source>
        <dbReference type="Proteomes" id="UP000018936"/>
    </source>
</evidence>
<proteinExistence type="predicted"/>
<feature type="compositionally biased region" description="Basic and acidic residues" evidence="1">
    <location>
        <begin position="545"/>
        <end position="605"/>
    </location>
</feature>
<feature type="region of interest" description="Disordered" evidence="1">
    <location>
        <begin position="539"/>
        <end position="629"/>
    </location>
</feature>
<name>V8N7H3_OPHHA</name>
<keyword evidence="3" id="KW-1185">Reference proteome</keyword>
<accession>V8N7H3</accession>
<evidence type="ECO:0000256" key="1">
    <source>
        <dbReference type="SAM" id="MobiDB-lite"/>
    </source>
</evidence>
<feature type="non-terminal residue" evidence="2">
    <location>
        <position position="1"/>
    </location>
</feature>
<gene>
    <name evidence="2" type="primary">Srst</name>
    <name evidence="2" type="ORF">L345_16673</name>
</gene>